<protein>
    <submittedName>
        <fullName evidence="1">Uncharacterized protein</fullName>
    </submittedName>
</protein>
<proteinExistence type="predicted"/>
<evidence type="ECO:0000313" key="2">
    <source>
        <dbReference type="EMBL" id="CAL6048727.1"/>
    </source>
</evidence>
<gene>
    <name evidence="1" type="ORF">HINF_LOCUS25474</name>
    <name evidence="2" type="ORF">HINF_LOCUS42831</name>
</gene>
<dbReference type="EMBL" id="CATOUU010000652">
    <property type="protein sequence ID" value="CAI9937829.1"/>
    <property type="molecule type" value="Genomic_DNA"/>
</dbReference>
<reference evidence="1" key="1">
    <citation type="submission" date="2023-06" db="EMBL/GenBank/DDBJ databases">
        <authorList>
            <person name="Kurt Z."/>
        </authorList>
    </citation>
    <scope>NUCLEOTIDE SEQUENCE</scope>
</reference>
<dbReference type="EMBL" id="CAXDID020000176">
    <property type="protein sequence ID" value="CAL6048727.1"/>
    <property type="molecule type" value="Genomic_DNA"/>
</dbReference>
<dbReference type="Proteomes" id="UP001642409">
    <property type="component" value="Unassembled WGS sequence"/>
</dbReference>
<keyword evidence="3" id="KW-1185">Reference proteome</keyword>
<comment type="caution">
    <text evidence="1">The sequence shown here is derived from an EMBL/GenBank/DDBJ whole genome shotgun (WGS) entry which is preliminary data.</text>
</comment>
<dbReference type="AlphaFoldDB" id="A0AA86PET5"/>
<accession>A0AA86PET5</accession>
<organism evidence="1">
    <name type="scientific">Hexamita inflata</name>
    <dbReference type="NCBI Taxonomy" id="28002"/>
    <lineage>
        <taxon>Eukaryota</taxon>
        <taxon>Metamonada</taxon>
        <taxon>Diplomonadida</taxon>
        <taxon>Hexamitidae</taxon>
        <taxon>Hexamitinae</taxon>
        <taxon>Hexamita</taxon>
    </lineage>
</organism>
<reference evidence="2 3" key="2">
    <citation type="submission" date="2024-07" db="EMBL/GenBank/DDBJ databases">
        <authorList>
            <person name="Akdeniz Z."/>
        </authorList>
    </citation>
    <scope>NUCLEOTIDE SEQUENCE [LARGE SCALE GENOMIC DNA]</scope>
</reference>
<name>A0AA86PET5_9EUKA</name>
<sequence>MHLQNRTLVGDGLGKLKIDLRAYREKQGLTNTQVIHAVTQVDACAMASNPKFGHNNELINIEIIKKKDGTKVVKPLVYAYAFYMVPLDSKYKPELLYMLLSSQGIGNKKVIPTYEKIKEIVEQQGFILDALISDGDASYVKRFSEDRVNDIINHYTDFRKRSKYDRIPQCFLRGSRGCRKITWIRDLIHVSKNLRARGLAQKLSLCP</sequence>
<evidence type="ECO:0000313" key="1">
    <source>
        <dbReference type="EMBL" id="CAI9937829.1"/>
    </source>
</evidence>
<evidence type="ECO:0000313" key="3">
    <source>
        <dbReference type="Proteomes" id="UP001642409"/>
    </source>
</evidence>